<evidence type="ECO:0000256" key="4">
    <source>
        <dbReference type="ARBA" id="ARBA00022490"/>
    </source>
</evidence>
<evidence type="ECO:0000256" key="5">
    <source>
        <dbReference type="ARBA" id="ARBA00022598"/>
    </source>
</evidence>
<keyword evidence="8 13" id="KW-0067">ATP-binding</keyword>
<dbReference type="Pfam" id="PF03483">
    <property type="entry name" value="B3_4"/>
    <property type="match status" value="1"/>
</dbReference>
<feature type="binding site" evidence="13">
    <location>
        <position position="353"/>
    </location>
    <ligand>
        <name>Mg(2+)</name>
        <dbReference type="ChEBI" id="CHEBI:18420"/>
        <note>shared with alpha subunit</note>
    </ligand>
</feature>
<evidence type="ECO:0000256" key="7">
    <source>
        <dbReference type="ARBA" id="ARBA00022741"/>
    </source>
</evidence>
<dbReference type="RefSeq" id="WP_077540224.1">
    <property type="nucleotide sequence ID" value="NZ_CP019633.1"/>
</dbReference>
<keyword evidence="9 13" id="KW-0460">Magnesium</keyword>
<dbReference type="GO" id="GO:0006432">
    <property type="term" value="P:phenylalanyl-tRNA aminoacylation"/>
    <property type="evidence" value="ECO:0007669"/>
    <property type="project" value="UniProtKB-UniRule"/>
</dbReference>
<evidence type="ECO:0000256" key="8">
    <source>
        <dbReference type="ARBA" id="ARBA00022840"/>
    </source>
</evidence>
<dbReference type="FunFam" id="3.50.40.10:FF:000001">
    <property type="entry name" value="Phenylalanine--tRNA ligase beta subunit"/>
    <property type="match status" value="1"/>
</dbReference>
<dbReference type="Pfam" id="PF03147">
    <property type="entry name" value="FDX-ACB"/>
    <property type="match status" value="1"/>
</dbReference>
<dbReference type="OrthoDB" id="9805455at2"/>
<comment type="cofactor">
    <cofactor evidence="13">
        <name>Mg(2+)</name>
        <dbReference type="ChEBI" id="CHEBI:18420"/>
    </cofactor>
    <text evidence="13">Binds 2 magnesium ions per tetramer.</text>
</comment>
<dbReference type="AlphaFoldDB" id="A0A1Q2HQC0"/>
<dbReference type="STRING" id="1940790.L21SP3_01457"/>
<evidence type="ECO:0000256" key="2">
    <source>
        <dbReference type="ARBA" id="ARBA00008653"/>
    </source>
</evidence>
<dbReference type="InterPro" id="IPR036690">
    <property type="entry name" value="Fdx_antiC-bd_sf"/>
</dbReference>
<keyword evidence="5 13" id="KW-0436">Ligase</keyword>
<dbReference type="NCBIfam" id="TIGR00472">
    <property type="entry name" value="pheT_bact"/>
    <property type="match status" value="1"/>
</dbReference>
<dbReference type="EMBL" id="CP019633">
    <property type="protein sequence ID" value="AQQ09647.1"/>
    <property type="molecule type" value="Genomic_DNA"/>
</dbReference>
<evidence type="ECO:0000256" key="6">
    <source>
        <dbReference type="ARBA" id="ARBA00022723"/>
    </source>
</evidence>
<feature type="binding site" evidence="13">
    <location>
        <position position="352"/>
    </location>
    <ligand>
        <name>Mg(2+)</name>
        <dbReference type="ChEBI" id="CHEBI:18420"/>
        <note>shared with alpha subunit</note>
    </ligand>
</feature>
<organism evidence="16 17">
    <name type="scientific">Sedimentisphaera cyanobacteriorum</name>
    <dbReference type="NCBI Taxonomy" id="1940790"/>
    <lineage>
        <taxon>Bacteria</taxon>
        <taxon>Pseudomonadati</taxon>
        <taxon>Planctomycetota</taxon>
        <taxon>Phycisphaerae</taxon>
        <taxon>Sedimentisphaerales</taxon>
        <taxon>Sedimentisphaeraceae</taxon>
        <taxon>Sedimentisphaera</taxon>
    </lineage>
</organism>
<dbReference type="SUPFAM" id="SSF55681">
    <property type="entry name" value="Class II aaRS and biotin synthetases"/>
    <property type="match status" value="1"/>
</dbReference>
<dbReference type="InterPro" id="IPR005121">
    <property type="entry name" value="Fdx_antiC-bd"/>
</dbReference>
<dbReference type="InterPro" id="IPR005146">
    <property type="entry name" value="B3/B4_tRNA-bd"/>
</dbReference>
<evidence type="ECO:0000313" key="16">
    <source>
        <dbReference type="EMBL" id="AQQ09647.1"/>
    </source>
</evidence>
<feature type="domain" description="B5" evidence="15">
    <location>
        <begin position="288"/>
        <end position="365"/>
    </location>
</feature>
<dbReference type="SMART" id="SM00896">
    <property type="entry name" value="FDX-ACB"/>
    <property type="match status" value="1"/>
</dbReference>
<keyword evidence="10 13" id="KW-0648">Protein biosynthesis</keyword>
<feature type="binding site" evidence="13">
    <location>
        <position position="343"/>
    </location>
    <ligand>
        <name>Mg(2+)</name>
        <dbReference type="ChEBI" id="CHEBI:18420"/>
        <note>shared with alpha subunit</note>
    </ligand>
</feature>
<comment type="subunit">
    <text evidence="3 13">Tetramer of two alpha and two beta subunits.</text>
</comment>
<dbReference type="KEGG" id="pbu:L21SP3_01457"/>
<comment type="similarity">
    <text evidence="2 13">Belongs to the phenylalanyl-tRNA synthetase beta subunit family. Type 1 subfamily.</text>
</comment>
<dbReference type="EC" id="6.1.1.20" evidence="13"/>
<dbReference type="SUPFAM" id="SSF56037">
    <property type="entry name" value="PheT/TilS domain"/>
    <property type="match status" value="1"/>
</dbReference>
<keyword evidence="11 13" id="KW-0030">Aminoacyl-tRNA synthetase</keyword>
<keyword evidence="7 13" id="KW-0547">Nucleotide-binding</keyword>
<evidence type="ECO:0000256" key="11">
    <source>
        <dbReference type="ARBA" id="ARBA00023146"/>
    </source>
</evidence>
<dbReference type="PROSITE" id="PS51447">
    <property type="entry name" value="FDX_ACB"/>
    <property type="match status" value="1"/>
</dbReference>
<comment type="catalytic activity">
    <reaction evidence="12 13">
        <text>tRNA(Phe) + L-phenylalanine + ATP = L-phenylalanyl-tRNA(Phe) + AMP + diphosphate + H(+)</text>
        <dbReference type="Rhea" id="RHEA:19413"/>
        <dbReference type="Rhea" id="RHEA-COMP:9668"/>
        <dbReference type="Rhea" id="RHEA-COMP:9699"/>
        <dbReference type="ChEBI" id="CHEBI:15378"/>
        <dbReference type="ChEBI" id="CHEBI:30616"/>
        <dbReference type="ChEBI" id="CHEBI:33019"/>
        <dbReference type="ChEBI" id="CHEBI:58095"/>
        <dbReference type="ChEBI" id="CHEBI:78442"/>
        <dbReference type="ChEBI" id="CHEBI:78531"/>
        <dbReference type="ChEBI" id="CHEBI:456215"/>
        <dbReference type="EC" id="6.1.1.20"/>
    </reaction>
</comment>
<dbReference type="Gene3D" id="3.30.930.10">
    <property type="entry name" value="Bira Bifunctional Protein, Domain 2"/>
    <property type="match status" value="1"/>
</dbReference>
<dbReference type="SUPFAM" id="SSF46955">
    <property type="entry name" value="Putative DNA-binding domain"/>
    <property type="match status" value="2"/>
</dbReference>
<dbReference type="GO" id="GO:0003723">
    <property type="term" value="F:RNA binding"/>
    <property type="evidence" value="ECO:0007669"/>
    <property type="project" value="InterPro"/>
</dbReference>
<dbReference type="GO" id="GO:0009328">
    <property type="term" value="C:phenylalanine-tRNA ligase complex"/>
    <property type="evidence" value="ECO:0007669"/>
    <property type="project" value="TreeGrafter"/>
</dbReference>
<dbReference type="Gene3D" id="3.50.40.10">
    <property type="entry name" value="Phenylalanyl-trna Synthetase, Chain B, domain 3"/>
    <property type="match status" value="1"/>
</dbReference>
<evidence type="ECO:0000313" key="17">
    <source>
        <dbReference type="Proteomes" id="UP000188273"/>
    </source>
</evidence>
<evidence type="ECO:0000256" key="10">
    <source>
        <dbReference type="ARBA" id="ARBA00022917"/>
    </source>
</evidence>
<reference evidence="17" key="1">
    <citation type="submission" date="2017-02" db="EMBL/GenBank/DDBJ databases">
        <title>Comparative genomics and description of representatives of a novel lineage of planctomycetes thriving in anoxic sediments.</title>
        <authorList>
            <person name="Spring S."/>
            <person name="Bunk B."/>
            <person name="Sproer C."/>
            <person name="Klenk H.-P."/>
        </authorList>
    </citation>
    <scope>NUCLEOTIDE SEQUENCE [LARGE SCALE GENOMIC DNA]</scope>
    <source>
        <strain evidence="17">L21-RPul-D3</strain>
    </source>
</reference>
<evidence type="ECO:0000256" key="12">
    <source>
        <dbReference type="ARBA" id="ARBA00049255"/>
    </source>
</evidence>
<dbReference type="InterPro" id="IPR009061">
    <property type="entry name" value="DNA-bd_dom_put_sf"/>
</dbReference>
<dbReference type="PANTHER" id="PTHR10947:SF0">
    <property type="entry name" value="PHENYLALANINE--TRNA LIGASE BETA SUBUNIT"/>
    <property type="match status" value="1"/>
</dbReference>
<dbReference type="InterPro" id="IPR004532">
    <property type="entry name" value="Phe-tRNA-ligase_IIc_bsu_bact"/>
</dbReference>
<dbReference type="FunFam" id="3.30.56.10:FF:000002">
    <property type="entry name" value="Phenylalanine--tRNA ligase beta subunit"/>
    <property type="match status" value="1"/>
</dbReference>
<evidence type="ECO:0000256" key="3">
    <source>
        <dbReference type="ARBA" id="ARBA00011209"/>
    </source>
</evidence>
<feature type="domain" description="FDX-ACB" evidence="14">
    <location>
        <begin position="575"/>
        <end position="668"/>
    </location>
</feature>
<dbReference type="Proteomes" id="UP000188273">
    <property type="component" value="Chromosome"/>
</dbReference>
<dbReference type="InterPro" id="IPR020825">
    <property type="entry name" value="Phe-tRNA_synthase-like_B3/B4"/>
</dbReference>
<evidence type="ECO:0000256" key="9">
    <source>
        <dbReference type="ARBA" id="ARBA00022842"/>
    </source>
</evidence>
<keyword evidence="4 13" id="KW-0963">Cytoplasm</keyword>
<dbReference type="Gene3D" id="3.30.56.10">
    <property type="match status" value="2"/>
</dbReference>
<dbReference type="PANTHER" id="PTHR10947">
    <property type="entry name" value="PHENYLALANYL-TRNA SYNTHETASE BETA CHAIN AND LEUCINE-RICH REPEAT-CONTAINING PROTEIN 47"/>
    <property type="match status" value="1"/>
</dbReference>
<evidence type="ECO:0000259" key="14">
    <source>
        <dbReference type="PROSITE" id="PS51447"/>
    </source>
</evidence>
<gene>
    <name evidence="13 16" type="primary">pheT</name>
    <name evidence="16" type="ORF">L21SP3_01457</name>
</gene>
<evidence type="ECO:0000256" key="13">
    <source>
        <dbReference type="HAMAP-Rule" id="MF_00283"/>
    </source>
</evidence>
<dbReference type="InterPro" id="IPR045864">
    <property type="entry name" value="aa-tRNA-synth_II/BPL/LPL"/>
</dbReference>
<keyword evidence="17" id="KW-1185">Reference proteome</keyword>
<dbReference type="Pfam" id="PF03484">
    <property type="entry name" value="B5"/>
    <property type="match status" value="1"/>
</dbReference>
<evidence type="ECO:0000259" key="15">
    <source>
        <dbReference type="PROSITE" id="PS51483"/>
    </source>
</evidence>
<name>A0A1Q2HQC0_9BACT</name>
<dbReference type="Pfam" id="PF17759">
    <property type="entry name" value="tRNA_synthFbeta"/>
    <property type="match status" value="1"/>
</dbReference>
<dbReference type="HAMAP" id="MF_00283">
    <property type="entry name" value="Phe_tRNA_synth_beta1"/>
    <property type="match status" value="1"/>
</dbReference>
<accession>A0A1Q2HQC0</accession>
<protein>
    <recommendedName>
        <fullName evidence="13">Phenylalanine--tRNA ligase beta subunit</fullName>
        <ecNumber evidence="13">6.1.1.20</ecNumber>
    </recommendedName>
    <alternativeName>
        <fullName evidence="13">Phenylalanyl-tRNA synthetase beta subunit</fullName>
        <shortName evidence="13">PheRS</shortName>
    </alternativeName>
</protein>
<dbReference type="SMART" id="SM00874">
    <property type="entry name" value="B5"/>
    <property type="match status" value="1"/>
</dbReference>
<dbReference type="Gene3D" id="3.30.70.380">
    <property type="entry name" value="Ferrodoxin-fold anticodon-binding domain"/>
    <property type="match status" value="1"/>
</dbReference>
<dbReference type="SUPFAM" id="SSF54991">
    <property type="entry name" value="Anticodon-binding domain of PheRS"/>
    <property type="match status" value="1"/>
</dbReference>
<dbReference type="InterPro" id="IPR045060">
    <property type="entry name" value="Phe-tRNA-ligase_IIc_bsu"/>
</dbReference>
<dbReference type="SMART" id="SM00873">
    <property type="entry name" value="B3_4"/>
    <property type="match status" value="1"/>
</dbReference>
<dbReference type="GO" id="GO:0004826">
    <property type="term" value="F:phenylalanine-tRNA ligase activity"/>
    <property type="evidence" value="ECO:0007669"/>
    <property type="project" value="UniProtKB-UniRule"/>
</dbReference>
<proteinExistence type="inferred from homology"/>
<dbReference type="GO" id="GO:0005524">
    <property type="term" value="F:ATP binding"/>
    <property type="evidence" value="ECO:0007669"/>
    <property type="project" value="UniProtKB-UniRule"/>
</dbReference>
<sequence>MKISLEWLRDYIDLNISPEEIGDILSDLGFPLEEMISFGDDTVLDIEVTSNRGDCLSYIGVARELSVATGSPLKLPEVSLKELDSEVGRHLAVNINETDLCKRYTASYIEGIEVGPSPEWMVRRLEASGLRSVNNVVDATNYAMLECGQPPHAFDYDKLSGDTINVRKAISGEKLTSIDHTVCELKPDMLVIADEENPVAIAGVMGGFETEVSQTTTKILLEEAFFDPVSVRTTARRLGLGSEASFRFERNIDIRSIEWASRRCAQLIIMAAGGAAAKGIADSCSELEEIPEITLRPERLTQILGFDVPEKKVFSILEDLGFNPQSDKKSGAVKCKSPTWRNDITREIDLIEEIARVYGYDKIPVEDKITIRAAKADPRQTCMQQVGAYLNGCGYYETLGITFTDPQTAKLFTGRSKKEYMAVKDVSRKNSNLLRQTLSGSLAEVMKNNKNFGNAGCKFYEIADTYELEGSRLNEKTKLAMTAEADIRELRGIVEGLVRRYSKTASVQVRPSSVCWADPAGEVLIDSESVGICGRLSKSVCDKIGLKDSRPAMLEIDFDKIYSLMGEQFKVARLQKFPSVERDISLIVSEELRWLDIERVVEANAPEQLEKFDYIDTYRGKPIPSGKKSLTMQFVFRDDDGTLTHEQVDKFEKPLIDALTNNFDAELRTS</sequence>
<dbReference type="GO" id="GO:0000287">
    <property type="term" value="F:magnesium ion binding"/>
    <property type="evidence" value="ECO:0007669"/>
    <property type="project" value="UniProtKB-UniRule"/>
</dbReference>
<feature type="binding site" evidence="13">
    <location>
        <position position="349"/>
    </location>
    <ligand>
        <name>Mg(2+)</name>
        <dbReference type="ChEBI" id="CHEBI:18420"/>
        <note>shared with alpha subunit</note>
    </ligand>
</feature>
<dbReference type="PROSITE" id="PS51483">
    <property type="entry name" value="B5"/>
    <property type="match status" value="1"/>
</dbReference>
<evidence type="ECO:0000256" key="1">
    <source>
        <dbReference type="ARBA" id="ARBA00004496"/>
    </source>
</evidence>
<comment type="subcellular location">
    <subcellularLocation>
        <location evidence="1 13">Cytoplasm</location>
    </subcellularLocation>
</comment>
<dbReference type="InterPro" id="IPR005147">
    <property type="entry name" value="tRNA_synthase_B5-dom"/>
</dbReference>
<dbReference type="InterPro" id="IPR041616">
    <property type="entry name" value="PheRS_beta_core"/>
</dbReference>
<keyword evidence="6 13" id="KW-0479">Metal-binding</keyword>